<sequence>MYKAVLYSLIFLFASSLVASVFDYTYFKPITLLLSLATITSVTVASNFLLSKLYKVIPNPESALITSLILLFLFSPPTTSTEYFTLIIAGIIASSSKYLFNFNMVHIFNPAAIAAVITPLLGFDGAIWWVATPVLIPSTLIVALYLIRKLRRFELALSYFGGLILGLIISKQLTQNNFSTFLPEILISWPTIFFASIMLIEPLTMPNKNKLLNLFGILVGFLGANQYHLGPVFSSPELSLVIGNIFAFVLSNKKRYFLQLINKELVADNTYQFSFRSTPPVSFNPGQYLEWSLSHHNPDIRGIRRYFTISSSPTEKEIKLTFKLFSPPSSFKNEFSKLKVGYKIQASHIAGDFTPQVSADNLVFIAGGIGITPFRSIIRYYLDKNFKKNIYLLYASTNEGDFAFKELFQQASKQIGLQTNYFVSSKGQKITTDTIREIKNYQNYTYFISGPDAMVKHYKSILRSLGIHKIKTDYFPGF</sequence>
<name>A0A1F5FPT9_9BACT</name>
<keyword evidence="9" id="KW-0472">Membrane</keyword>
<dbReference type="InterPro" id="IPR017938">
    <property type="entry name" value="Riboflavin_synthase-like_b-brl"/>
</dbReference>
<dbReference type="PROSITE" id="PS51384">
    <property type="entry name" value="FAD_FR"/>
    <property type="match status" value="1"/>
</dbReference>
<dbReference type="PANTHER" id="PTHR47354:SF8">
    <property type="entry name" value="1,2-PHENYLACETYL-COA EPOXIDASE, SUBUNIT E"/>
    <property type="match status" value="1"/>
</dbReference>
<evidence type="ECO:0000313" key="12">
    <source>
        <dbReference type="Proteomes" id="UP000179237"/>
    </source>
</evidence>
<evidence type="ECO:0000256" key="9">
    <source>
        <dbReference type="SAM" id="Phobius"/>
    </source>
</evidence>
<comment type="caution">
    <text evidence="11">The sequence shown here is derived from an EMBL/GenBank/DDBJ whole genome shotgun (WGS) entry which is preliminary data.</text>
</comment>
<evidence type="ECO:0000256" key="8">
    <source>
        <dbReference type="ARBA" id="ARBA00023014"/>
    </source>
</evidence>
<evidence type="ECO:0000256" key="6">
    <source>
        <dbReference type="ARBA" id="ARBA00023002"/>
    </source>
</evidence>
<dbReference type="Pfam" id="PF00175">
    <property type="entry name" value="NAD_binding_1"/>
    <property type="match status" value="1"/>
</dbReference>
<dbReference type="Gene3D" id="2.40.30.10">
    <property type="entry name" value="Translation factors"/>
    <property type="match status" value="1"/>
</dbReference>
<dbReference type="Gene3D" id="3.40.50.80">
    <property type="entry name" value="Nucleotide-binding domain of ferredoxin-NADP reductase (FNR) module"/>
    <property type="match status" value="1"/>
</dbReference>
<dbReference type="PRINTS" id="PR00410">
    <property type="entry name" value="PHEHYDRXLASE"/>
</dbReference>
<dbReference type="AlphaFoldDB" id="A0A1F5FPT9"/>
<keyword evidence="7" id="KW-0408">Iron</keyword>
<feature type="transmembrane region" description="Helical" evidence="9">
    <location>
        <begin position="185"/>
        <end position="204"/>
    </location>
</feature>
<dbReference type="InterPro" id="IPR017927">
    <property type="entry name" value="FAD-bd_FR_type"/>
</dbReference>
<dbReference type="GO" id="GO:0016491">
    <property type="term" value="F:oxidoreductase activity"/>
    <property type="evidence" value="ECO:0007669"/>
    <property type="project" value="UniProtKB-KW"/>
</dbReference>
<evidence type="ECO:0000256" key="5">
    <source>
        <dbReference type="ARBA" id="ARBA00022827"/>
    </source>
</evidence>
<organism evidence="11 12">
    <name type="scientific">Candidatus Collierbacteria bacterium RIFOXYD1_FULL_40_9</name>
    <dbReference type="NCBI Taxonomy" id="1817731"/>
    <lineage>
        <taxon>Bacteria</taxon>
        <taxon>Candidatus Collieribacteriota</taxon>
    </lineage>
</organism>
<feature type="transmembrane region" description="Helical" evidence="9">
    <location>
        <begin position="154"/>
        <end position="173"/>
    </location>
</feature>
<keyword evidence="9" id="KW-0812">Transmembrane</keyword>
<comment type="cofactor">
    <cofactor evidence="1">
        <name>FAD</name>
        <dbReference type="ChEBI" id="CHEBI:57692"/>
    </cofactor>
</comment>
<dbReference type="CDD" id="cd00322">
    <property type="entry name" value="FNR_like"/>
    <property type="match status" value="1"/>
</dbReference>
<gene>
    <name evidence="11" type="ORF">A2572_04555</name>
</gene>
<keyword evidence="2" id="KW-0285">Flavoprotein</keyword>
<feature type="transmembrane region" description="Helical" evidence="9">
    <location>
        <begin position="107"/>
        <end position="123"/>
    </location>
</feature>
<proteinExistence type="predicted"/>
<dbReference type="PANTHER" id="PTHR47354">
    <property type="entry name" value="NADH OXIDOREDUCTASE HCR"/>
    <property type="match status" value="1"/>
</dbReference>
<dbReference type="InterPro" id="IPR050415">
    <property type="entry name" value="MRET"/>
</dbReference>
<keyword evidence="8" id="KW-0411">Iron-sulfur</keyword>
<protein>
    <recommendedName>
        <fullName evidence="10">FAD-binding FR-type domain-containing protein</fullName>
    </recommendedName>
</protein>
<feature type="domain" description="FAD-binding FR-type" evidence="10">
    <location>
        <begin position="253"/>
        <end position="356"/>
    </location>
</feature>
<evidence type="ECO:0000256" key="2">
    <source>
        <dbReference type="ARBA" id="ARBA00022630"/>
    </source>
</evidence>
<feature type="transmembrane region" description="Helical" evidence="9">
    <location>
        <begin position="211"/>
        <end position="227"/>
    </location>
</feature>
<dbReference type="GO" id="GO:0050660">
    <property type="term" value="F:flavin adenine dinucleotide binding"/>
    <property type="evidence" value="ECO:0007669"/>
    <property type="project" value="TreeGrafter"/>
</dbReference>
<evidence type="ECO:0000256" key="3">
    <source>
        <dbReference type="ARBA" id="ARBA00022714"/>
    </source>
</evidence>
<evidence type="ECO:0000313" key="11">
    <source>
        <dbReference type="EMBL" id="OGD81619.1"/>
    </source>
</evidence>
<evidence type="ECO:0000256" key="1">
    <source>
        <dbReference type="ARBA" id="ARBA00001974"/>
    </source>
</evidence>
<dbReference type="SUPFAM" id="SSF52343">
    <property type="entry name" value="Ferredoxin reductase-like, C-terminal NADP-linked domain"/>
    <property type="match status" value="1"/>
</dbReference>
<keyword evidence="9" id="KW-1133">Transmembrane helix</keyword>
<evidence type="ECO:0000256" key="7">
    <source>
        <dbReference type="ARBA" id="ARBA00023004"/>
    </source>
</evidence>
<accession>A0A1F5FPT9</accession>
<evidence type="ECO:0000256" key="4">
    <source>
        <dbReference type="ARBA" id="ARBA00022723"/>
    </source>
</evidence>
<keyword evidence="6" id="KW-0560">Oxidoreductase</keyword>
<evidence type="ECO:0000259" key="10">
    <source>
        <dbReference type="PROSITE" id="PS51384"/>
    </source>
</evidence>
<reference evidence="11 12" key="1">
    <citation type="journal article" date="2016" name="Nat. Commun.">
        <title>Thousands of microbial genomes shed light on interconnected biogeochemical processes in an aquifer system.</title>
        <authorList>
            <person name="Anantharaman K."/>
            <person name="Brown C.T."/>
            <person name="Hug L.A."/>
            <person name="Sharon I."/>
            <person name="Castelle C.J."/>
            <person name="Probst A.J."/>
            <person name="Thomas B.C."/>
            <person name="Singh A."/>
            <person name="Wilkins M.J."/>
            <person name="Karaoz U."/>
            <person name="Brodie E.L."/>
            <person name="Williams K.H."/>
            <person name="Hubbard S.S."/>
            <person name="Banfield J.F."/>
        </authorList>
    </citation>
    <scope>NUCLEOTIDE SEQUENCE [LARGE SCALE GENOMIC DNA]</scope>
</reference>
<dbReference type="GO" id="GO:0046872">
    <property type="term" value="F:metal ion binding"/>
    <property type="evidence" value="ECO:0007669"/>
    <property type="project" value="UniProtKB-KW"/>
</dbReference>
<keyword evidence="4" id="KW-0479">Metal-binding</keyword>
<dbReference type="EMBL" id="MFAQ01000041">
    <property type="protein sequence ID" value="OGD81619.1"/>
    <property type="molecule type" value="Genomic_DNA"/>
</dbReference>
<keyword evidence="5" id="KW-0274">FAD</keyword>
<dbReference type="InterPro" id="IPR001433">
    <property type="entry name" value="OxRdtase_FAD/NAD-bd"/>
</dbReference>
<keyword evidence="3" id="KW-0001">2Fe-2S</keyword>
<feature type="transmembrane region" description="Helical" evidence="9">
    <location>
        <begin position="129"/>
        <end position="147"/>
    </location>
</feature>
<dbReference type="Proteomes" id="UP000179237">
    <property type="component" value="Unassembled WGS sequence"/>
</dbReference>
<dbReference type="SUPFAM" id="SSF63380">
    <property type="entry name" value="Riboflavin synthase domain-like"/>
    <property type="match status" value="1"/>
</dbReference>
<dbReference type="GO" id="GO:0051537">
    <property type="term" value="F:2 iron, 2 sulfur cluster binding"/>
    <property type="evidence" value="ECO:0007669"/>
    <property type="project" value="UniProtKB-KW"/>
</dbReference>
<dbReference type="InterPro" id="IPR039261">
    <property type="entry name" value="FNR_nucleotide-bd"/>
</dbReference>
<feature type="transmembrane region" description="Helical" evidence="9">
    <location>
        <begin position="62"/>
        <end position="77"/>
    </location>
</feature>